<dbReference type="RefSeq" id="WP_264603169.1">
    <property type="nucleotide sequence ID" value="NZ_JAOQNS010000013.1"/>
</dbReference>
<reference evidence="3" key="1">
    <citation type="submission" date="2023-07" db="EMBL/GenBank/DDBJ databases">
        <title>Genome sequencing of Purple Non-Sulfur Bacteria from various extreme environments.</title>
        <authorList>
            <person name="Mayer M."/>
        </authorList>
    </citation>
    <scope>NUCLEOTIDE SEQUENCE [LARGE SCALE GENOMIC DNA]</scope>
    <source>
        <strain evidence="3">DSM 17935</strain>
    </source>
</reference>
<evidence type="ECO:0000313" key="3">
    <source>
        <dbReference type="Proteomes" id="UP001209755"/>
    </source>
</evidence>
<comment type="caution">
    <text evidence="2">The sequence shown here is derived from an EMBL/GenBank/DDBJ whole genome shotgun (WGS) entry which is preliminary data.</text>
</comment>
<sequence length="108" mass="11497">MKRNWTFAIAAAAAMFVLGALAPGAPQTAVPAMGLSGLLGATAAEAQAYPPGAARRSVRRTARRTSRRVTRRHSIAGCHPYNSYYNCGGVYYRPVVQNGTTVYVVVNP</sequence>
<accession>A0ABT3HGQ2</accession>
<organism evidence="2 3">
    <name type="scientific">Rhodobium gokarnense</name>
    <dbReference type="NCBI Taxonomy" id="364296"/>
    <lineage>
        <taxon>Bacteria</taxon>
        <taxon>Pseudomonadati</taxon>
        <taxon>Pseudomonadota</taxon>
        <taxon>Alphaproteobacteria</taxon>
        <taxon>Hyphomicrobiales</taxon>
        <taxon>Rhodobiaceae</taxon>
        <taxon>Rhodobium</taxon>
    </lineage>
</organism>
<evidence type="ECO:0000313" key="2">
    <source>
        <dbReference type="EMBL" id="MCW2309595.1"/>
    </source>
</evidence>
<dbReference type="EMBL" id="JAOQNS010000013">
    <property type="protein sequence ID" value="MCW2309595.1"/>
    <property type="molecule type" value="Genomic_DNA"/>
</dbReference>
<protein>
    <submittedName>
        <fullName evidence="2">Uncharacterized protein</fullName>
    </submittedName>
</protein>
<dbReference type="Proteomes" id="UP001209755">
    <property type="component" value="Unassembled WGS sequence"/>
</dbReference>
<evidence type="ECO:0000256" key="1">
    <source>
        <dbReference type="SAM" id="SignalP"/>
    </source>
</evidence>
<name>A0ABT3HGQ2_9HYPH</name>
<feature type="chain" id="PRO_5045996468" evidence="1">
    <location>
        <begin position="23"/>
        <end position="108"/>
    </location>
</feature>
<gene>
    <name evidence="2" type="ORF">M2319_003951</name>
</gene>
<keyword evidence="3" id="KW-1185">Reference proteome</keyword>
<feature type="signal peptide" evidence="1">
    <location>
        <begin position="1"/>
        <end position="22"/>
    </location>
</feature>
<keyword evidence="1" id="KW-0732">Signal</keyword>
<proteinExistence type="predicted"/>